<evidence type="ECO:0000313" key="1">
    <source>
        <dbReference type="EMBL" id="GAG59511.1"/>
    </source>
</evidence>
<protein>
    <submittedName>
        <fullName evidence="1">Uncharacterized protein</fullName>
    </submittedName>
</protein>
<proteinExistence type="predicted"/>
<name>X1AHL7_9ZZZZ</name>
<dbReference type="EMBL" id="BART01006210">
    <property type="protein sequence ID" value="GAG59511.1"/>
    <property type="molecule type" value="Genomic_DNA"/>
</dbReference>
<accession>X1AHL7</accession>
<organism evidence="1">
    <name type="scientific">marine sediment metagenome</name>
    <dbReference type="NCBI Taxonomy" id="412755"/>
    <lineage>
        <taxon>unclassified sequences</taxon>
        <taxon>metagenomes</taxon>
        <taxon>ecological metagenomes</taxon>
    </lineage>
</organism>
<gene>
    <name evidence="1" type="ORF">S01H4_14146</name>
</gene>
<feature type="non-terminal residue" evidence="1">
    <location>
        <position position="1"/>
    </location>
</feature>
<reference evidence="1" key="1">
    <citation type="journal article" date="2014" name="Front. Microbiol.">
        <title>High frequency of phylogenetically diverse reductive dehalogenase-homologous genes in deep subseafloor sedimentary metagenomes.</title>
        <authorList>
            <person name="Kawai M."/>
            <person name="Futagami T."/>
            <person name="Toyoda A."/>
            <person name="Takaki Y."/>
            <person name="Nishi S."/>
            <person name="Hori S."/>
            <person name="Arai W."/>
            <person name="Tsubouchi T."/>
            <person name="Morono Y."/>
            <person name="Uchiyama I."/>
            <person name="Ito T."/>
            <person name="Fujiyama A."/>
            <person name="Inagaki F."/>
            <person name="Takami H."/>
        </authorList>
    </citation>
    <scope>NUCLEOTIDE SEQUENCE</scope>
    <source>
        <strain evidence="1">Expedition CK06-06</strain>
    </source>
</reference>
<comment type="caution">
    <text evidence="1">The sequence shown here is derived from an EMBL/GenBank/DDBJ whole genome shotgun (WGS) entry which is preliminary data.</text>
</comment>
<dbReference type="AlphaFoldDB" id="X1AHL7"/>
<sequence>DAESSTDGQVLTSDGASGIAWEDIPHLRSVATLTATSLTISTEDVVLVDDDTAAAAVTVTLPTAVGISGRWIDVKKLGTTAAVTVDADGTETIDGSLTIVITMQYESVRMISDGANWNII</sequence>